<dbReference type="Gene3D" id="1.20.120.290">
    <property type="entry name" value="Oxygen-evolving enhancer protein 3 (PsbQ), four-helix up-down bundle"/>
    <property type="match status" value="1"/>
</dbReference>
<dbReference type="GO" id="GO:0009654">
    <property type="term" value="C:photosystem II oxygen evolving complex"/>
    <property type="evidence" value="ECO:0007669"/>
    <property type="project" value="InterPro"/>
</dbReference>
<evidence type="ECO:0000256" key="1">
    <source>
        <dbReference type="ARBA" id="ARBA00004334"/>
    </source>
</evidence>
<organism evidence="8 9">
    <name type="scientific">Zea mays</name>
    <name type="common">Maize</name>
    <dbReference type="NCBI Taxonomy" id="4577"/>
    <lineage>
        <taxon>Eukaryota</taxon>
        <taxon>Viridiplantae</taxon>
        <taxon>Streptophyta</taxon>
        <taxon>Embryophyta</taxon>
        <taxon>Tracheophyta</taxon>
        <taxon>Spermatophyta</taxon>
        <taxon>Magnoliopsida</taxon>
        <taxon>Liliopsida</taxon>
        <taxon>Poales</taxon>
        <taxon>Poaceae</taxon>
        <taxon>PACMAD clade</taxon>
        <taxon>Panicoideae</taxon>
        <taxon>Andropogonodae</taxon>
        <taxon>Andropogoneae</taxon>
        <taxon>Tripsacinae</taxon>
        <taxon>Zea</taxon>
    </lineage>
</organism>
<evidence type="ECO:0000256" key="5">
    <source>
        <dbReference type="ARBA" id="ARBA00023078"/>
    </source>
</evidence>
<dbReference type="AlphaFoldDB" id="A0A3L6FQV3"/>
<evidence type="ECO:0000256" key="3">
    <source>
        <dbReference type="ARBA" id="ARBA00022640"/>
    </source>
</evidence>
<dbReference type="InterPro" id="IPR023222">
    <property type="entry name" value="PsbQ-like_dom_sf"/>
</dbReference>
<evidence type="ECO:0000256" key="2">
    <source>
        <dbReference type="ARBA" id="ARBA00022528"/>
    </source>
</evidence>
<dbReference type="PANTHER" id="PTHR33399:SF8">
    <property type="entry name" value="OS04G0522800 PROTEIN"/>
    <property type="match status" value="1"/>
</dbReference>
<keyword evidence="6" id="KW-0472">Membrane</keyword>
<dbReference type="GO" id="GO:0005509">
    <property type="term" value="F:calcium ion binding"/>
    <property type="evidence" value="ECO:0007669"/>
    <property type="project" value="InterPro"/>
</dbReference>
<evidence type="ECO:0000256" key="7">
    <source>
        <dbReference type="ARBA" id="ARBA00035649"/>
    </source>
</evidence>
<dbReference type="PANTHER" id="PTHR33399">
    <property type="entry name" value="OXYGEN-EVOLVING ENHANCER PROTEIN 3-1, CHLOROPLASTIC"/>
    <property type="match status" value="1"/>
</dbReference>
<dbReference type="GO" id="GO:0009535">
    <property type="term" value="C:chloroplast thylakoid membrane"/>
    <property type="evidence" value="ECO:0007669"/>
    <property type="project" value="UniProtKB-SubCell"/>
</dbReference>
<dbReference type="GO" id="GO:0015979">
    <property type="term" value="P:photosynthesis"/>
    <property type="evidence" value="ECO:0007669"/>
    <property type="project" value="InterPro"/>
</dbReference>
<keyword evidence="4" id="KW-0809">Transit peptide</keyword>
<evidence type="ECO:0000256" key="4">
    <source>
        <dbReference type="ARBA" id="ARBA00022946"/>
    </source>
</evidence>
<dbReference type="KEGG" id="zma:100275181"/>
<comment type="similarity">
    <text evidence="7">Belongs to the PsbQ family.</text>
</comment>
<dbReference type="OrthoDB" id="783722at2759"/>
<name>A0A3L6FQV3_MAIZE</name>
<dbReference type="InterPro" id="IPR054099">
    <property type="entry name" value="PSII_PsbQ_pln"/>
</dbReference>
<dbReference type="ExpressionAtlas" id="A0A3L6FQV3">
    <property type="expression patterns" value="baseline and differential"/>
</dbReference>
<evidence type="ECO:0000313" key="9">
    <source>
        <dbReference type="Proteomes" id="UP000251960"/>
    </source>
</evidence>
<dbReference type="Proteomes" id="UP000251960">
    <property type="component" value="Chromosome 2"/>
</dbReference>
<reference evidence="8 9" key="1">
    <citation type="journal article" date="2018" name="Nat. Genet.">
        <title>Extensive intraspecific gene order and gene structural variations between Mo17 and other maize genomes.</title>
        <authorList>
            <person name="Sun S."/>
            <person name="Zhou Y."/>
            <person name="Chen J."/>
            <person name="Shi J."/>
            <person name="Zhao H."/>
            <person name="Zhao H."/>
            <person name="Song W."/>
            <person name="Zhang M."/>
            <person name="Cui Y."/>
            <person name="Dong X."/>
            <person name="Liu H."/>
            <person name="Ma X."/>
            <person name="Jiao Y."/>
            <person name="Wang B."/>
            <person name="Wei X."/>
            <person name="Stein J.C."/>
            <person name="Glaubitz J.C."/>
            <person name="Lu F."/>
            <person name="Yu G."/>
            <person name="Liang C."/>
            <person name="Fengler K."/>
            <person name="Li B."/>
            <person name="Rafalski A."/>
            <person name="Schnable P.S."/>
            <person name="Ware D.H."/>
            <person name="Buckler E.S."/>
            <person name="Lai J."/>
        </authorList>
    </citation>
    <scope>NUCLEOTIDE SEQUENCE [LARGE SCALE GENOMIC DNA]</scope>
    <source>
        <strain evidence="9">cv. Missouri 17</strain>
        <tissue evidence="8">Seedling</tissue>
    </source>
</reference>
<proteinExistence type="inferred from homology"/>
<gene>
    <name evidence="8" type="primary">PSBQ2_1</name>
    <name evidence="8" type="ORF">Zm00014a_003797</name>
</gene>
<dbReference type="GO" id="GO:0019898">
    <property type="term" value="C:extrinsic component of membrane"/>
    <property type="evidence" value="ECO:0007669"/>
    <property type="project" value="InterPro"/>
</dbReference>
<comment type="caution">
    <text evidence="8">The sequence shown here is derived from an EMBL/GenBank/DDBJ whole genome shotgun (WGS) entry which is preliminary data.</text>
</comment>
<protein>
    <submittedName>
        <fullName evidence="8">Oxygen-evolving enhancer protein 3-2, chloroplastic</fullName>
    </submittedName>
</protein>
<keyword evidence="5" id="KW-0793">Thylakoid</keyword>
<evidence type="ECO:0000256" key="6">
    <source>
        <dbReference type="ARBA" id="ARBA00023136"/>
    </source>
</evidence>
<evidence type="ECO:0000313" key="8">
    <source>
        <dbReference type="EMBL" id="PWZ36841.1"/>
    </source>
</evidence>
<keyword evidence="2" id="KW-0150">Chloroplast</keyword>
<sequence length="152" mass="16725">MEEDLDTDDEGSWDLVGRDIRLKAAFLCIDLGRVIALCGGEERKKALTALANKLFYSMDELGDAVESRSLPLTQARYSDTADALREVVAVLALSLDLEFGPDDPVCRVRDHLHAASHAVWPCGCGCVYIIGSYLGWRLPPFALPMLRCSLIL</sequence>
<dbReference type="EMBL" id="NCVQ01000003">
    <property type="protein sequence ID" value="PWZ36841.1"/>
    <property type="molecule type" value="Genomic_DNA"/>
</dbReference>
<accession>A0A3L6FQV3</accession>
<dbReference type="SUPFAM" id="SSF101112">
    <property type="entry name" value="Oxygen-evolving enhancer protein 3"/>
    <property type="match status" value="1"/>
</dbReference>
<comment type="subcellular location">
    <subcellularLocation>
        <location evidence="1">Plastid</location>
        <location evidence="1">Chloroplast thylakoid membrane</location>
    </subcellularLocation>
</comment>
<dbReference type="Pfam" id="PF05757">
    <property type="entry name" value="PsbQ"/>
    <property type="match status" value="1"/>
</dbReference>
<keyword evidence="3" id="KW-0934">Plastid</keyword>
<dbReference type="InterPro" id="IPR008797">
    <property type="entry name" value="PSII_PsbQ"/>
</dbReference>